<keyword evidence="3" id="KW-0378">Hydrolase</keyword>
<dbReference type="Proteomes" id="UP000824120">
    <property type="component" value="Chromosome 5"/>
</dbReference>
<sequence>MSQPKKYWTDQLRKKLKLRSVDQYRSTTCNFLFNTYIKNAYKRYYCSLADDTLSTHQHIAQADVVSVYERSIKYVINEFHWVLAVVVLRNQLIRVYDSNLETRNKSQYDEIKQLSIILPNYLHDSGLFDKIDRIDWATLDAYKDNKIGELLGPQYLFEVEFARGIMQQKSDSLDRGTYVAAFAEFLSNEIKVPSIPFRSEYLC</sequence>
<comment type="caution">
    <text evidence="5">The sequence shown here is derived from an EMBL/GenBank/DDBJ whole genome shotgun (WGS) entry which is preliminary data.</text>
</comment>
<feature type="domain" description="Ubiquitin-like protease family profile" evidence="4">
    <location>
        <begin position="1"/>
        <end position="186"/>
    </location>
</feature>
<dbReference type="PANTHER" id="PTHR31470">
    <property type="entry name" value="CYSTEINE PROTEINASES SUPERFAMILY PROTEIN-RELATED-RELATED"/>
    <property type="match status" value="1"/>
</dbReference>
<dbReference type="SUPFAM" id="SSF54001">
    <property type="entry name" value="Cysteine proteinases"/>
    <property type="match status" value="1"/>
</dbReference>
<reference evidence="5 6" key="1">
    <citation type="submission" date="2020-09" db="EMBL/GenBank/DDBJ databases">
        <title>De no assembly of potato wild relative species, Solanum commersonii.</title>
        <authorList>
            <person name="Cho K."/>
        </authorList>
    </citation>
    <scope>NUCLEOTIDE SEQUENCE [LARGE SCALE GENOMIC DNA]</scope>
    <source>
        <strain evidence="5">LZ3.2</strain>
        <tissue evidence="5">Leaf</tissue>
    </source>
</reference>
<evidence type="ECO:0000259" key="4">
    <source>
        <dbReference type="PROSITE" id="PS50600"/>
    </source>
</evidence>
<comment type="similarity">
    <text evidence="1">Belongs to the peptidase C48 family.</text>
</comment>
<dbReference type="InterPro" id="IPR003653">
    <property type="entry name" value="Peptidase_C48_C"/>
</dbReference>
<dbReference type="EMBL" id="JACXVP010000005">
    <property type="protein sequence ID" value="KAG5604478.1"/>
    <property type="molecule type" value="Genomic_DNA"/>
</dbReference>
<gene>
    <name evidence="5" type="ORF">H5410_025970</name>
</gene>
<evidence type="ECO:0000256" key="3">
    <source>
        <dbReference type="ARBA" id="ARBA00022801"/>
    </source>
</evidence>
<dbReference type="Gene3D" id="3.40.395.10">
    <property type="entry name" value="Adenoviral Proteinase, Chain A"/>
    <property type="match status" value="1"/>
</dbReference>
<evidence type="ECO:0000256" key="2">
    <source>
        <dbReference type="ARBA" id="ARBA00022670"/>
    </source>
</evidence>
<dbReference type="GO" id="GO:0006508">
    <property type="term" value="P:proteolysis"/>
    <property type="evidence" value="ECO:0007669"/>
    <property type="project" value="UniProtKB-KW"/>
</dbReference>
<protein>
    <recommendedName>
        <fullName evidence="4">Ubiquitin-like protease family profile domain-containing protein</fullName>
    </recommendedName>
</protein>
<name>A0A9J5Z034_SOLCO</name>
<dbReference type="Pfam" id="PF02902">
    <property type="entry name" value="Peptidase_C48"/>
    <property type="match status" value="1"/>
</dbReference>
<keyword evidence="6" id="KW-1185">Reference proteome</keyword>
<organism evidence="5 6">
    <name type="scientific">Solanum commersonii</name>
    <name type="common">Commerson's wild potato</name>
    <name type="synonym">Commerson's nightshade</name>
    <dbReference type="NCBI Taxonomy" id="4109"/>
    <lineage>
        <taxon>Eukaryota</taxon>
        <taxon>Viridiplantae</taxon>
        <taxon>Streptophyta</taxon>
        <taxon>Embryophyta</taxon>
        <taxon>Tracheophyta</taxon>
        <taxon>Spermatophyta</taxon>
        <taxon>Magnoliopsida</taxon>
        <taxon>eudicotyledons</taxon>
        <taxon>Gunneridae</taxon>
        <taxon>Pentapetalae</taxon>
        <taxon>asterids</taxon>
        <taxon>lamiids</taxon>
        <taxon>Solanales</taxon>
        <taxon>Solanaceae</taxon>
        <taxon>Solanoideae</taxon>
        <taxon>Solaneae</taxon>
        <taxon>Solanum</taxon>
    </lineage>
</organism>
<dbReference type="OrthoDB" id="1680482at2759"/>
<dbReference type="PROSITE" id="PS50600">
    <property type="entry name" value="ULP_PROTEASE"/>
    <property type="match status" value="1"/>
</dbReference>
<evidence type="ECO:0000313" key="6">
    <source>
        <dbReference type="Proteomes" id="UP000824120"/>
    </source>
</evidence>
<dbReference type="AlphaFoldDB" id="A0A9J5Z034"/>
<keyword evidence="2" id="KW-0645">Protease</keyword>
<evidence type="ECO:0000313" key="5">
    <source>
        <dbReference type="EMBL" id="KAG5604478.1"/>
    </source>
</evidence>
<dbReference type="PANTHER" id="PTHR31470:SF46">
    <property type="entry name" value="ULP1 PROTEASE FAMILY, C-TERMINAL CATALYTIC DOMAIN CONTAINING PROTEIN"/>
    <property type="match status" value="1"/>
</dbReference>
<dbReference type="InterPro" id="IPR038765">
    <property type="entry name" value="Papain-like_cys_pep_sf"/>
</dbReference>
<evidence type="ECO:0000256" key="1">
    <source>
        <dbReference type="ARBA" id="ARBA00005234"/>
    </source>
</evidence>
<dbReference type="GO" id="GO:0008234">
    <property type="term" value="F:cysteine-type peptidase activity"/>
    <property type="evidence" value="ECO:0007669"/>
    <property type="project" value="InterPro"/>
</dbReference>
<proteinExistence type="inferred from homology"/>
<accession>A0A9J5Z034</accession>